<protein>
    <submittedName>
        <fullName evidence="2">Uncharacterized protein</fullName>
    </submittedName>
</protein>
<evidence type="ECO:0000313" key="3">
    <source>
        <dbReference type="Proteomes" id="UP000229498"/>
    </source>
</evidence>
<accession>A0A2M9FVD5</accession>
<dbReference type="Proteomes" id="UP000229498">
    <property type="component" value="Unassembled WGS sequence"/>
</dbReference>
<sequence length="79" mass="8212">MQGTARQEQRIPQGNPPGAGSNALRTSAIDQAMHGRFRAALALTDLGRKALHERIPGLSASAIGGRRPGIDGADPGWSV</sequence>
<organism evidence="2 3">
    <name type="scientific">Minwuia thermotolerans</name>
    <dbReference type="NCBI Taxonomy" id="2056226"/>
    <lineage>
        <taxon>Bacteria</taxon>
        <taxon>Pseudomonadati</taxon>
        <taxon>Pseudomonadota</taxon>
        <taxon>Alphaproteobacteria</taxon>
        <taxon>Minwuiales</taxon>
        <taxon>Minwuiaceae</taxon>
        <taxon>Minwuia</taxon>
    </lineage>
</organism>
<proteinExistence type="predicted"/>
<evidence type="ECO:0000256" key="1">
    <source>
        <dbReference type="SAM" id="MobiDB-lite"/>
    </source>
</evidence>
<keyword evidence="3" id="KW-1185">Reference proteome</keyword>
<dbReference type="EMBL" id="PHIG01000063">
    <property type="protein sequence ID" value="PJK27425.1"/>
    <property type="molecule type" value="Genomic_DNA"/>
</dbReference>
<feature type="compositionally biased region" description="Polar residues" evidence="1">
    <location>
        <begin position="1"/>
        <end position="12"/>
    </location>
</feature>
<feature type="region of interest" description="Disordered" evidence="1">
    <location>
        <begin position="1"/>
        <end position="27"/>
    </location>
</feature>
<dbReference type="AlphaFoldDB" id="A0A2M9FVD5"/>
<reference evidence="2 3" key="1">
    <citation type="submission" date="2017-11" db="EMBL/GenBank/DDBJ databases">
        <title>Draft genome sequence of Rhizobiales bacterium SY3-13.</title>
        <authorList>
            <person name="Sun C."/>
        </authorList>
    </citation>
    <scope>NUCLEOTIDE SEQUENCE [LARGE SCALE GENOMIC DNA]</scope>
    <source>
        <strain evidence="2 3">SY3-13</strain>
    </source>
</reference>
<feature type="region of interest" description="Disordered" evidence="1">
    <location>
        <begin position="60"/>
        <end position="79"/>
    </location>
</feature>
<evidence type="ECO:0000313" key="2">
    <source>
        <dbReference type="EMBL" id="PJK27425.1"/>
    </source>
</evidence>
<name>A0A2M9FVD5_9PROT</name>
<gene>
    <name evidence="2" type="ORF">CVT23_21095</name>
</gene>
<comment type="caution">
    <text evidence="2">The sequence shown here is derived from an EMBL/GenBank/DDBJ whole genome shotgun (WGS) entry which is preliminary data.</text>
</comment>